<dbReference type="Bgee" id="ENSAMXG00000033688">
    <property type="expression patterns" value="Expressed in embryo and 1 other cell type or tissue"/>
</dbReference>
<keyword evidence="10" id="KW-1185">Reference proteome</keyword>
<dbReference type="SUPFAM" id="SSF50494">
    <property type="entry name" value="Trypsin-like serine proteases"/>
    <property type="match status" value="1"/>
</dbReference>
<dbReference type="PROSITE" id="PS00135">
    <property type="entry name" value="TRYPSIN_SER"/>
    <property type="match status" value="1"/>
</dbReference>
<keyword evidence="4 6" id="KW-0720">Serine protease</keyword>
<dbReference type="InterPro" id="IPR043504">
    <property type="entry name" value="Peptidase_S1_PA_chymotrypsin"/>
</dbReference>
<dbReference type="Ensembl" id="ENSAMXT00000056671.1">
    <property type="protein sequence ID" value="ENSAMXP00000028533.1"/>
    <property type="gene ID" value="ENSAMXG00000033688.1"/>
</dbReference>
<dbReference type="FunFam" id="2.40.10.10:FF:000024">
    <property type="entry name" value="Serine protease 53"/>
    <property type="match status" value="1"/>
</dbReference>
<name>A0A3B1IF14_ASTMX</name>
<dbReference type="Gene3D" id="2.40.10.10">
    <property type="entry name" value="Trypsin-like serine proteases"/>
    <property type="match status" value="2"/>
</dbReference>
<keyword evidence="5" id="KW-1015">Disulfide bond</keyword>
<evidence type="ECO:0000313" key="10">
    <source>
        <dbReference type="Proteomes" id="UP000018467"/>
    </source>
</evidence>
<evidence type="ECO:0000313" key="9">
    <source>
        <dbReference type="Ensembl" id="ENSAMXP00000028533.1"/>
    </source>
</evidence>
<dbReference type="GO" id="GO:0004252">
    <property type="term" value="F:serine-type endopeptidase activity"/>
    <property type="evidence" value="ECO:0007669"/>
    <property type="project" value="InterPro"/>
</dbReference>
<dbReference type="InterPro" id="IPR033116">
    <property type="entry name" value="TRYPSIN_SER"/>
</dbReference>
<feature type="domain" description="Peptidase S1" evidence="8">
    <location>
        <begin position="50"/>
        <end position="293"/>
    </location>
</feature>
<keyword evidence="7" id="KW-0812">Transmembrane</keyword>
<dbReference type="InParanoid" id="A0A3B1IF14"/>
<keyword evidence="1 6" id="KW-0645">Protease</keyword>
<evidence type="ECO:0000256" key="2">
    <source>
        <dbReference type="ARBA" id="ARBA00022729"/>
    </source>
</evidence>
<evidence type="ECO:0000259" key="8">
    <source>
        <dbReference type="PROSITE" id="PS50240"/>
    </source>
</evidence>
<evidence type="ECO:0000256" key="6">
    <source>
        <dbReference type="RuleBase" id="RU363034"/>
    </source>
</evidence>
<proteinExistence type="predicted"/>
<dbReference type="PANTHER" id="PTHR24252">
    <property type="entry name" value="ACROSIN-RELATED"/>
    <property type="match status" value="1"/>
</dbReference>
<sequence>MPSCKAQGNYNTPLFFSSFVSFFLFDIYIHVFTADLFCVVCGRPPLGNRIVGGTDARDGAWPWQVDIQMGTNGHVCGGSLISREWVLSAAHCFPKPSDVSSYHLYMGRYQLNGINKFEVSSQVKSVVVPDGYSMPQAGRDVALVQLSTPVSWTDRIQPVCLPDSELQFNGGTQCYVTGWGDVQEGVPLSGVGTLREVGVPIIDQASCNTMYAIQSSNSEKVEILSDMICAGYQEGGKDSCQGDSGGPLVCPVGNGTWIQAGIVSFGLGCAQQNRPGVYAKVSSFAKLIRSTVPEAQLLGQAWICGAENLLVLSLSVASVLLGTHWTC</sequence>
<feature type="transmembrane region" description="Helical" evidence="7">
    <location>
        <begin position="12"/>
        <end position="31"/>
    </location>
</feature>
<dbReference type="PANTHER" id="PTHR24252:SF7">
    <property type="entry name" value="HYALIN"/>
    <property type="match status" value="1"/>
</dbReference>
<reference evidence="10" key="2">
    <citation type="journal article" date="2014" name="Nat. Commun.">
        <title>The cavefish genome reveals candidate genes for eye loss.</title>
        <authorList>
            <person name="McGaugh S.E."/>
            <person name="Gross J.B."/>
            <person name="Aken B."/>
            <person name="Blin M."/>
            <person name="Borowsky R."/>
            <person name="Chalopin D."/>
            <person name="Hinaux H."/>
            <person name="Jeffery W.R."/>
            <person name="Keene A."/>
            <person name="Ma L."/>
            <person name="Minx P."/>
            <person name="Murphy D."/>
            <person name="O'Quin K.E."/>
            <person name="Retaux S."/>
            <person name="Rohner N."/>
            <person name="Searle S.M."/>
            <person name="Stahl B.A."/>
            <person name="Tabin C."/>
            <person name="Volff J.N."/>
            <person name="Yoshizawa M."/>
            <person name="Warren W.C."/>
        </authorList>
    </citation>
    <scope>NUCLEOTIDE SEQUENCE [LARGE SCALE GENOMIC DNA]</scope>
    <source>
        <strain evidence="10">female</strain>
    </source>
</reference>
<reference evidence="9" key="4">
    <citation type="submission" date="2025-09" db="UniProtKB">
        <authorList>
            <consortium name="Ensembl"/>
        </authorList>
    </citation>
    <scope>IDENTIFICATION</scope>
</reference>
<keyword evidence="7" id="KW-0472">Membrane</keyword>
<keyword evidence="2" id="KW-0732">Signal</keyword>
<dbReference type="Pfam" id="PF00089">
    <property type="entry name" value="Trypsin"/>
    <property type="match status" value="1"/>
</dbReference>
<dbReference type="AlphaFoldDB" id="A0A3B1IF14"/>
<dbReference type="Proteomes" id="UP000018467">
    <property type="component" value="Unassembled WGS sequence"/>
</dbReference>
<accession>A0A3B1IF14</accession>
<evidence type="ECO:0000256" key="4">
    <source>
        <dbReference type="ARBA" id="ARBA00022825"/>
    </source>
</evidence>
<dbReference type="GO" id="GO:0006508">
    <property type="term" value="P:proteolysis"/>
    <property type="evidence" value="ECO:0007669"/>
    <property type="project" value="UniProtKB-KW"/>
</dbReference>
<dbReference type="GeneTree" id="ENSGT00940000166391"/>
<dbReference type="InterPro" id="IPR009003">
    <property type="entry name" value="Peptidase_S1_PA"/>
</dbReference>
<dbReference type="STRING" id="7994.ENSAMXP00000028533"/>
<keyword evidence="7" id="KW-1133">Transmembrane helix</keyword>
<dbReference type="PROSITE" id="PS50240">
    <property type="entry name" value="TRYPSIN_DOM"/>
    <property type="match status" value="1"/>
</dbReference>
<dbReference type="SMART" id="SM00020">
    <property type="entry name" value="Tryp_SPc"/>
    <property type="match status" value="1"/>
</dbReference>
<protein>
    <submittedName>
        <fullName evidence="9">Serine protease 27</fullName>
    </submittedName>
</protein>
<dbReference type="PRINTS" id="PR00722">
    <property type="entry name" value="CHYMOTRYPSIN"/>
</dbReference>
<organism evidence="9 10">
    <name type="scientific">Astyanax mexicanus</name>
    <name type="common">Blind cave fish</name>
    <name type="synonym">Astyanax fasciatus mexicanus</name>
    <dbReference type="NCBI Taxonomy" id="7994"/>
    <lineage>
        <taxon>Eukaryota</taxon>
        <taxon>Metazoa</taxon>
        <taxon>Chordata</taxon>
        <taxon>Craniata</taxon>
        <taxon>Vertebrata</taxon>
        <taxon>Euteleostomi</taxon>
        <taxon>Actinopterygii</taxon>
        <taxon>Neopterygii</taxon>
        <taxon>Teleostei</taxon>
        <taxon>Ostariophysi</taxon>
        <taxon>Characiformes</taxon>
        <taxon>Characoidei</taxon>
        <taxon>Acestrorhamphidae</taxon>
        <taxon>Acestrorhamphinae</taxon>
        <taxon>Astyanax</taxon>
    </lineage>
</organism>
<dbReference type="CDD" id="cd00190">
    <property type="entry name" value="Tryp_SPc"/>
    <property type="match status" value="1"/>
</dbReference>
<dbReference type="PROSITE" id="PS00134">
    <property type="entry name" value="TRYPSIN_HIS"/>
    <property type="match status" value="1"/>
</dbReference>
<dbReference type="InterPro" id="IPR001254">
    <property type="entry name" value="Trypsin_dom"/>
</dbReference>
<reference evidence="10" key="1">
    <citation type="submission" date="2013-03" db="EMBL/GenBank/DDBJ databases">
        <authorList>
            <person name="Jeffery W."/>
            <person name="Warren W."/>
            <person name="Wilson R.K."/>
        </authorList>
    </citation>
    <scope>NUCLEOTIDE SEQUENCE</scope>
    <source>
        <strain evidence="10">female</strain>
    </source>
</reference>
<evidence type="ECO:0000256" key="5">
    <source>
        <dbReference type="ARBA" id="ARBA00023157"/>
    </source>
</evidence>
<reference evidence="9" key="3">
    <citation type="submission" date="2025-08" db="UniProtKB">
        <authorList>
            <consortium name="Ensembl"/>
        </authorList>
    </citation>
    <scope>IDENTIFICATION</scope>
</reference>
<evidence type="ECO:0000256" key="7">
    <source>
        <dbReference type="SAM" id="Phobius"/>
    </source>
</evidence>
<evidence type="ECO:0000256" key="3">
    <source>
        <dbReference type="ARBA" id="ARBA00022801"/>
    </source>
</evidence>
<evidence type="ECO:0000256" key="1">
    <source>
        <dbReference type="ARBA" id="ARBA00022670"/>
    </source>
</evidence>
<keyword evidence="3 6" id="KW-0378">Hydrolase</keyword>
<dbReference type="InterPro" id="IPR018114">
    <property type="entry name" value="TRYPSIN_HIS"/>
</dbReference>
<dbReference type="InterPro" id="IPR001314">
    <property type="entry name" value="Peptidase_S1A"/>
</dbReference>